<evidence type="ECO:0000256" key="1">
    <source>
        <dbReference type="SAM" id="MobiDB-lite"/>
    </source>
</evidence>
<keyword evidence="3" id="KW-1185">Reference proteome</keyword>
<gene>
    <name evidence="2" type="ORF">CCAP1982_LOCUS20393</name>
</gene>
<comment type="caution">
    <text evidence="2">The sequence shown here is derived from an EMBL/GenBank/DDBJ whole genome shotgun (WGS) entry which is preliminary data.</text>
</comment>
<dbReference type="EMBL" id="CAJHJT010000056">
    <property type="protein sequence ID" value="CAD7012297.1"/>
    <property type="molecule type" value="Genomic_DNA"/>
</dbReference>
<accession>A0A811VAK8</accession>
<name>A0A811VAK8_CERCA</name>
<sequence>MKRMTNYRKHNENLGEPLPKRSKPANFYASTTRLPIYEARRNGNRVWPQRERRWKPNKWTSKENTMTWTKGNTMPSKGNMMPNMNNSRYHINNNMLSQTSWLTQMPPSGGPPSTTHPPQATVLPSINNINIDGLFHKIVASGIVGPGGAIAANNKAVSVLPSAAAPQTTQDKKTEEASAPHNPPRNWTEWKALKLQLGQPSQN</sequence>
<organism evidence="2 3">
    <name type="scientific">Ceratitis capitata</name>
    <name type="common">Mediterranean fruit fly</name>
    <name type="synonym">Tephritis capitata</name>
    <dbReference type="NCBI Taxonomy" id="7213"/>
    <lineage>
        <taxon>Eukaryota</taxon>
        <taxon>Metazoa</taxon>
        <taxon>Ecdysozoa</taxon>
        <taxon>Arthropoda</taxon>
        <taxon>Hexapoda</taxon>
        <taxon>Insecta</taxon>
        <taxon>Pterygota</taxon>
        <taxon>Neoptera</taxon>
        <taxon>Endopterygota</taxon>
        <taxon>Diptera</taxon>
        <taxon>Brachycera</taxon>
        <taxon>Muscomorpha</taxon>
        <taxon>Tephritoidea</taxon>
        <taxon>Tephritidae</taxon>
        <taxon>Ceratitis</taxon>
        <taxon>Ceratitis</taxon>
    </lineage>
</organism>
<feature type="region of interest" description="Disordered" evidence="1">
    <location>
        <begin position="1"/>
        <end position="29"/>
    </location>
</feature>
<dbReference type="AlphaFoldDB" id="A0A811VAK8"/>
<dbReference type="Proteomes" id="UP000606786">
    <property type="component" value="Unassembled WGS sequence"/>
</dbReference>
<evidence type="ECO:0000313" key="2">
    <source>
        <dbReference type="EMBL" id="CAD7012297.1"/>
    </source>
</evidence>
<evidence type="ECO:0000313" key="3">
    <source>
        <dbReference type="Proteomes" id="UP000606786"/>
    </source>
</evidence>
<feature type="region of interest" description="Disordered" evidence="1">
    <location>
        <begin position="162"/>
        <end position="187"/>
    </location>
</feature>
<reference evidence="2" key="1">
    <citation type="submission" date="2020-11" db="EMBL/GenBank/DDBJ databases">
        <authorList>
            <person name="Whitehead M."/>
        </authorList>
    </citation>
    <scope>NUCLEOTIDE SEQUENCE</scope>
    <source>
        <strain evidence="2">EGII</strain>
    </source>
</reference>
<protein>
    <submittedName>
        <fullName evidence="2">(Mediterranean fruit fly) hypothetical protein</fullName>
    </submittedName>
</protein>
<proteinExistence type="predicted"/>